<dbReference type="CDD" id="cd20653">
    <property type="entry name" value="CYP81"/>
    <property type="match status" value="1"/>
</dbReference>
<dbReference type="InterPro" id="IPR017972">
    <property type="entry name" value="Cyt_P450_CS"/>
</dbReference>
<sequence>MFYFIVLPLFIFLLSYKFTRQNYNLPPSPWSLPVVGHLHLLKPPIHQLYHNLSQKYGPIFSLRFGSRRIVVISSSSLVQESFTGQNDIILTNRPLNMAAKYINYNGTTVGTSPYGDHWRNLRRICTVEILSNHRLSNFLHIRKEEIYRMLTHLSRDTNANGFTLVNLRPLLSDLAFNNIVRMVTGKIYYGNDDVSKEKEEEALLYKKLVSDIAAAAGASHAGDYLPVLKLFGNKYETKVKSTGKAVDEFLQRLLDECKRDMESNTMVSHLLSLQQQEPEYYTDVTIKGLMMGMINAGTETTAVALEWAMTNLLKHPKVLEKAKSEIDAEIGEDRLVDEPDIAVLPYLQNVVSETSRLFPVSPLLIPRLTAKDIKIGGYDVPKDTIVVVNAWTIQRDPKIWDDPESFKPDRFSNNGKEHYVHTLIPFGTGRRICPGAGLGQKIVTLALGSLIQCFEWAKVKGDEEIDMQVTNGLTMRKIEPLQALCRPRPIMTKH</sequence>
<evidence type="ECO:0008006" key="17">
    <source>
        <dbReference type="Google" id="ProtNLM"/>
    </source>
</evidence>
<evidence type="ECO:0000256" key="14">
    <source>
        <dbReference type="SAM" id="SignalP"/>
    </source>
</evidence>
<evidence type="ECO:0000313" key="16">
    <source>
        <dbReference type="Proteomes" id="UP000029121"/>
    </source>
</evidence>
<evidence type="ECO:0000256" key="4">
    <source>
        <dbReference type="ARBA" id="ARBA00022617"/>
    </source>
</evidence>
<dbReference type="GO" id="GO:0016705">
    <property type="term" value="F:oxidoreductase activity, acting on paired donors, with incorporation or reduction of molecular oxygen"/>
    <property type="evidence" value="ECO:0007669"/>
    <property type="project" value="InterPro"/>
</dbReference>
<proteinExistence type="inferred from homology"/>
<feature type="signal peptide" evidence="14">
    <location>
        <begin position="1"/>
        <end position="21"/>
    </location>
</feature>
<evidence type="ECO:0000256" key="2">
    <source>
        <dbReference type="ARBA" id="ARBA00004167"/>
    </source>
</evidence>
<keyword evidence="7" id="KW-1133">Transmembrane helix</keyword>
<dbReference type="Pfam" id="PF00067">
    <property type="entry name" value="p450"/>
    <property type="match status" value="1"/>
</dbReference>
<keyword evidence="11" id="KW-0472">Membrane</keyword>
<evidence type="ECO:0000256" key="1">
    <source>
        <dbReference type="ARBA" id="ARBA00001971"/>
    </source>
</evidence>
<dbReference type="KEGG" id="crb:17877958"/>
<dbReference type="OrthoDB" id="507451at2759"/>
<feature type="non-terminal residue" evidence="15">
    <location>
        <position position="494"/>
    </location>
</feature>
<keyword evidence="8 13" id="KW-0560">Oxidoreductase</keyword>
<dbReference type="eggNOG" id="KOG0156">
    <property type="taxonomic scope" value="Eukaryota"/>
</dbReference>
<evidence type="ECO:0000256" key="5">
    <source>
        <dbReference type="ARBA" id="ARBA00022692"/>
    </source>
</evidence>
<dbReference type="GO" id="GO:0016020">
    <property type="term" value="C:membrane"/>
    <property type="evidence" value="ECO:0007669"/>
    <property type="project" value="UniProtKB-SubCell"/>
</dbReference>
<dbReference type="InterPro" id="IPR001128">
    <property type="entry name" value="Cyt_P450"/>
</dbReference>
<dbReference type="STRING" id="81985.R0F9P3"/>
<evidence type="ECO:0000256" key="3">
    <source>
        <dbReference type="ARBA" id="ARBA00010617"/>
    </source>
</evidence>
<keyword evidence="14" id="KW-0732">Signal</keyword>
<dbReference type="InterPro" id="IPR036396">
    <property type="entry name" value="Cyt_P450_sf"/>
</dbReference>
<dbReference type="GO" id="GO:0005506">
    <property type="term" value="F:iron ion binding"/>
    <property type="evidence" value="ECO:0007669"/>
    <property type="project" value="InterPro"/>
</dbReference>
<dbReference type="FunFam" id="1.10.630.10:FF:000023">
    <property type="entry name" value="Cytochrome P450 family protein"/>
    <property type="match status" value="1"/>
</dbReference>
<evidence type="ECO:0000256" key="8">
    <source>
        <dbReference type="ARBA" id="ARBA00023002"/>
    </source>
</evidence>
<dbReference type="GO" id="GO:0004497">
    <property type="term" value="F:monooxygenase activity"/>
    <property type="evidence" value="ECO:0007669"/>
    <property type="project" value="UniProtKB-KW"/>
</dbReference>
<comment type="subcellular location">
    <subcellularLocation>
        <location evidence="2">Membrane</location>
        <topology evidence="2">Single-pass membrane protein</topology>
    </subcellularLocation>
</comment>
<feature type="binding site" description="axial binding residue" evidence="12">
    <location>
        <position position="433"/>
    </location>
    <ligand>
        <name>heme</name>
        <dbReference type="ChEBI" id="CHEBI:30413"/>
    </ligand>
    <ligandPart>
        <name>Fe</name>
        <dbReference type="ChEBI" id="CHEBI:18248"/>
    </ligandPart>
</feature>
<comment type="similarity">
    <text evidence="3 13">Belongs to the cytochrome P450 family.</text>
</comment>
<keyword evidence="4 12" id="KW-0349">Heme</keyword>
<protein>
    <recommendedName>
        <fullName evidence="17">Cytochrome P450</fullName>
    </recommendedName>
</protein>
<dbReference type="InterPro" id="IPR002401">
    <property type="entry name" value="Cyt_P450_E_grp-I"/>
</dbReference>
<evidence type="ECO:0000256" key="12">
    <source>
        <dbReference type="PIRSR" id="PIRSR602401-1"/>
    </source>
</evidence>
<reference evidence="16" key="1">
    <citation type="journal article" date="2013" name="Nat. Genet.">
        <title>The Capsella rubella genome and the genomic consequences of rapid mating system evolution.</title>
        <authorList>
            <person name="Slotte T."/>
            <person name="Hazzouri K.M."/>
            <person name="Agren J.A."/>
            <person name="Koenig D."/>
            <person name="Maumus F."/>
            <person name="Guo Y.L."/>
            <person name="Steige K."/>
            <person name="Platts A.E."/>
            <person name="Escobar J.S."/>
            <person name="Newman L.K."/>
            <person name="Wang W."/>
            <person name="Mandakova T."/>
            <person name="Vello E."/>
            <person name="Smith L.M."/>
            <person name="Henz S.R."/>
            <person name="Steffen J."/>
            <person name="Takuno S."/>
            <person name="Brandvain Y."/>
            <person name="Coop G."/>
            <person name="Andolfatto P."/>
            <person name="Hu T.T."/>
            <person name="Blanchette M."/>
            <person name="Clark R.M."/>
            <person name="Quesneville H."/>
            <person name="Nordborg M."/>
            <person name="Gaut B.S."/>
            <person name="Lysak M.A."/>
            <person name="Jenkins J."/>
            <person name="Grimwood J."/>
            <person name="Chapman J."/>
            <person name="Prochnik S."/>
            <person name="Shu S."/>
            <person name="Rokhsar D."/>
            <person name="Schmutz J."/>
            <person name="Weigel D."/>
            <person name="Wright S.I."/>
        </authorList>
    </citation>
    <scope>NUCLEOTIDE SEQUENCE [LARGE SCALE GENOMIC DNA]</scope>
    <source>
        <strain evidence="16">cv. Monte Gargano</strain>
    </source>
</reference>
<evidence type="ECO:0000256" key="11">
    <source>
        <dbReference type="ARBA" id="ARBA00023136"/>
    </source>
</evidence>
<dbReference type="AlphaFoldDB" id="R0F9P3"/>
<keyword evidence="6 12" id="KW-0479">Metal-binding</keyword>
<dbReference type="EMBL" id="KB870811">
    <property type="protein sequence ID" value="EOA18702.1"/>
    <property type="molecule type" value="Genomic_DNA"/>
</dbReference>
<feature type="chain" id="PRO_5004341654" description="Cytochrome P450" evidence="14">
    <location>
        <begin position="22"/>
        <end position="494"/>
    </location>
</feature>
<dbReference type="SUPFAM" id="SSF48264">
    <property type="entry name" value="Cytochrome P450"/>
    <property type="match status" value="1"/>
</dbReference>
<keyword evidence="5" id="KW-0812">Transmembrane</keyword>
<keyword evidence="16" id="KW-1185">Reference proteome</keyword>
<keyword evidence="9 12" id="KW-0408">Iron</keyword>
<evidence type="ECO:0000256" key="9">
    <source>
        <dbReference type="ARBA" id="ARBA00023004"/>
    </source>
</evidence>
<dbReference type="PANTHER" id="PTHR47947">
    <property type="entry name" value="CYTOCHROME P450 82C3-RELATED"/>
    <property type="match status" value="1"/>
</dbReference>
<name>R0F9P3_9BRAS</name>
<evidence type="ECO:0000313" key="15">
    <source>
        <dbReference type="EMBL" id="EOA18702.1"/>
    </source>
</evidence>
<dbReference type="GO" id="GO:0020037">
    <property type="term" value="F:heme binding"/>
    <property type="evidence" value="ECO:0007669"/>
    <property type="project" value="InterPro"/>
</dbReference>
<dbReference type="PROSITE" id="PS00086">
    <property type="entry name" value="CYTOCHROME_P450"/>
    <property type="match status" value="1"/>
</dbReference>
<dbReference type="PRINTS" id="PR00385">
    <property type="entry name" value="P450"/>
</dbReference>
<dbReference type="Gene3D" id="1.10.630.10">
    <property type="entry name" value="Cytochrome P450"/>
    <property type="match status" value="1"/>
</dbReference>
<dbReference type="InterPro" id="IPR050651">
    <property type="entry name" value="Plant_Cytochrome_P450_Monoox"/>
</dbReference>
<accession>R0F9P3</accession>
<dbReference type="Proteomes" id="UP000029121">
    <property type="component" value="Unassembled WGS sequence"/>
</dbReference>
<keyword evidence="10 13" id="KW-0503">Monooxygenase</keyword>
<comment type="cofactor">
    <cofactor evidence="1 12">
        <name>heme</name>
        <dbReference type="ChEBI" id="CHEBI:30413"/>
    </cofactor>
</comment>
<evidence type="ECO:0000256" key="6">
    <source>
        <dbReference type="ARBA" id="ARBA00022723"/>
    </source>
</evidence>
<evidence type="ECO:0000256" key="13">
    <source>
        <dbReference type="RuleBase" id="RU000461"/>
    </source>
</evidence>
<dbReference type="PRINTS" id="PR00463">
    <property type="entry name" value="EP450I"/>
</dbReference>
<dbReference type="PANTHER" id="PTHR47947:SF62">
    <property type="entry name" value="CYTOCHROME P450, FAMILY 81, SUBFAMILY D, POLYPEPTIDE 5"/>
    <property type="match status" value="1"/>
</dbReference>
<evidence type="ECO:0000256" key="7">
    <source>
        <dbReference type="ARBA" id="ARBA00022989"/>
    </source>
</evidence>
<evidence type="ECO:0000256" key="10">
    <source>
        <dbReference type="ARBA" id="ARBA00023033"/>
    </source>
</evidence>
<gene>
    <name evidence="15" type="ORF">CARUB_v10007280mg</name>
</gene>
<organism evidence="15 16">
    <name type="scientific">Capsella rubella</name>
    <dbReference type="NCBI Taxonomy" id="81985"/>
    <lineage>
        <taxon>Eukaryota</taxon>
        <taxon>Viridiplantae</taxon>
        <taxon>Streptophyta</taxon>
        <taxon>Embryophyta</taxon>
        <taxon>Tracheophyta</taxon>
        <taxon>Spermatophyta</taxon>
        <taxon>Magnoliopsida</taxon>
        <taxon>eudicotyledons</taxon>
        <taxon>Gunneridae</taxon>
        <taxon>Pentapetalae</taxon>
        <taxon>rosids</taxon>
        <taxon>malvids</taxon>
        <taxon>Brassicales</taxon>
        <taxon>Brassicaceae</taxon>
        <taxon>Camelineae</taxon>
        <taxon>Capsella</taxon>
    </lineage>
</organism>